<comment type="caution">
    <text evidence="7">The sequence shown here is derived from an EMBL/GenBank/DDBJ whole genome shotgun (WGS) entry which is preliminary data.</text>
</comment>
<evidence type="ECO:0000313" key="9">
    <source>
        <dbReference type="Proteomes" id="UP001209486"/>
    </source>
</evidence>
<dbReference type="GO" id="GO:0008233">
    <property type="term" value="F:peptidase activity"/>
    <property type="evidence" value="ECO:0007669"/>
    <property type="project" value="UniProtKB-KW"/>
</dbReference>
<dbReference type="EMBL" id="JABCUV010000003">
    <property type="protein sequence ID" value="NMW92873.1"/>
    <property type="molecule type" value="Genomic_DNA"/>
</dbReference>
<feature type="region of interest" description="Disordered" evidence="4">
    <location>
        <begin position="150"/>
        <end position="174"/>
    </location>
</feature>
<evidence type="ECO:0000313" key="8">
    <source>
        <dbReference type="Proteomes" id="UP000582487"/>
    </source>
</evidence>
<evidence type="ECO:0000256" key="1">
    <source>
        <dbReference type="ARBA" id="ARBA00022612"/>
    </source>
</evidence>
<evidence type="ECO:0000256" key="4">
    <source>
        <dbReference type="SAM" id="MobiDB-lite"/>
    </source>
</evidence>
<dbReference type="Proteomes" id="UP000582487">
    <property type="component" value="Unassembled WGS sequence"/>
</dbReference>
<evidence type="ECO:0000313" key="6">
    <source>
        <dbReference type="EMBL" id="MCU9968460.1"/>
    </source>
</evidence>
<dbReference type="AlphaFoldDB" id="A0A7Y0Y691"/>
<dbReference type="Pfam" id="PF04586">
    <property type="entry name" value="Peptidase_S78"/>
    <property type="match status" value="1"/>
</dbReference>
<dbReference type="InterPro" id="IPR054613">
    <property type="entry name" value="Peptidase_S78_dom"/>
</dbReference>
<keyword evidence="2" id="KW-0645">Protease</keyword>
<name>A0A7Y0Y691_9ACTO</name>
<evidence type="ECO:0000313" key="7">
    <source>
        <dbReference type="EMBL" id="NMW92873.1"/>
    </source>
</evidence>
<dbReference type="EMBL" id="VSZY01000003">
    <property type="protein sequence ID" value="MCU9968460.1"/>
    <property type="molecule type" value="Genomic_DNA"/>
</dbReference>
<dbReference type="Proteomes" id="UP001209486">
    <property type="component" value="Unassembled WGS sequence"/>
</dbReference>
<proteinExistence type="predicted"/>
<evidence type="ECO:0000256" key="3">
    <source>
        <dbReference type="ARBA" id="ARBA00022801"/>
    </source>
</evidence>
<dbReference type="GO" id="GO:0006508">
    <property type="term" value="P:proteolysis"/>
    <property type="evidence" value="ECO:0007669"/>
    <property type="project" value="UniProtKB-KW"/>
</dbReference>
<keyword evidence="3" id="KW-0378">Hydrolase</keyword>
<gene>
    <name evidence="6" type="ORF">FYZ43_03375</name>
    <name evidence="7" type="ORF">HHJ74_04035</name>
</gene>
<evidence type="ECO:0000259" key="5">
    <source>
        <dbReference type="Pfam" id="PF04586"/>
    </source>
</evidence>
<feature type="domain" description="Prohead serine protease" evidence="5">
    <location>
        <begin position="18"/>
        <end position="154"/>
    </location>
</feature>
<feature type="compositionally biased region" description="Basic and acidic residues" evidence="4">
    <location>
        <begin position="150"/>
        <end position="169"/>
    </location>
</feature>
<accession>A0A7Y0Y691</accession>
<evidence type="ECO:0000256" key="2">
    <source>
        <dbReference type="ARBA" id="ARBA00022670"/>
    </source>
</evidence>
<organism evidence="7 8">
    <name type="scientific">Mobiluncus mulieris</name>
    <dbReference type="NCBI Taxonomy" id="2052"/>
    <lineage>
        <taxon>Bacteria</taxon>
        <taxon>Bacillati</taxon>
        <taxon>Actinomycetota</taxon>
        <taxon>Actinomycetes</taxon>
        <taxon>Actinomycetales</taxon>
        <taxon>Actinomycetaceae</taxon>
        <taxon>Mobiluncus</taxon>
    </lineage>
</organism>
<protein>
    <recommendedName>
        <fullName evidence="5">Prohead serine protease domain-containing protein</fullName>
    </recommendedName>
</protein>
<dbReference type="SUPFAM" id="SSF56563">
    <property type="entry name" value="Major capsid protein gp5"/>
    <property type="match status" value="1"/>
</dbReference>
<keyword evidence="1" id="KW-1188">Viral release from host cell</keyword>
<sequence length="526" mass="56817">MPMPSEIFHRATALARTDTEEREIIGLGVPYDDETEIWEGFFERIAPGAVTVPKAGCKLLAEHRKPIGTVEGRDTPQGWKIIGKIANTPAGDEALELARAAVYTGLSIGFQALEYNDTQAEDGIHREITKALVMEVSLTPFPAYENATVEKVRQKPTRKETQMDTETKETNAASVETDNLRDLRTSVEDLTRAVEILKTTPPWQQPTQTPTDTRSAADFIKSALGGNEDDQAALRSIQERAYSGGTSADTVLTPQWVGDLTRLVDQGAGIRSLFATGNLPAEGFTLEYAQLKANAVTVAKQAKEGDNLAMGNVAVETKTSQIETFGGATSLSRQEIERGHVRILDHHLRAMAIAAGQTARQSFHETYDTAVKAATQKLTGKALASMTWGDWVDAVVDAALIFEQQGLTIDNLIVDKTVFKHLAKMEGKDGRPLLTMHDGGVNTLGTLTASGLKGGLLNIPVVLDTDATAASAVFQNKLAIRSYLSSLVRLQDENILNLSKDFSVYFYAAYAAEMPAALVPVSGLAG</sequence>
<reference evidence="6 9" key="1">
    <citation type="submission" date="2019-08" db="EMBL/GenBank/DDBJ databases">
        <title>Comparison of rpoB and gyrB Sequences from Mobiluncus Species and Development of a Multiplex PCR Method for Clinical Detection of Mobiluncus curtisii and Mobiluncus mulieris.</title>
        <authorList>
            <person name="Yang L."/>
            <person name="Shen Y."/>
            <person name="Xu G."/>
            <person name="Shu L.-B."/>
            <person name="Hu J."/>
            <person name="Zhang R."/>
            <person name="Wang Y."/>
            <person name="Zhou H.-W."/>
            <person name="Zhang X."/>
        </authorList>
    </citation>
    <scope>NUCLEOTIDE SEQUENCE [LARGE SCALE GENOMIC DNA]</scope>
    <source>
        <strain evidence="6 9">M26</strain>
    </source>
</reference>
<reference evidence="7 8" key="2">
    <citation type="submission" date="2020-04" db="EMBL/GenBank/DDBJ databases">
        <title>Antimicrobial susceptibility and clonality of vaginal-derived multi-drug resistant Mobiluncus isolates in China.</title>
        <authorList>
            <person name="Zhang X."/>
        </authorList>
    </citation>
    <scope>NUCLEOTIDE SEQUENCE [LARGE SCALE GENOMIC DNA]</scope>
    <source>
        <strain evidence="7 8">7</strain>
    </source>
</reference>